<evidence type="ECO:0000256" key="2">
    <source>
        <dbReference type="ARBA" id="ARBA00022801"/>
    </source>
</evidence>
<keyword evidence="3 4" id="KW-0326">Glycosidase</keyword>
<evidence type="ECO:0000256" key="1">
    <source>
        <dbReference type="ARBA" id="ARBA00009865"/>
    </source>
</evidence>
<dbReference type="Proteomes" id="UP001212498">
    <property type="component" value="Unassembled WGS sequence"/>
</dbReference>
<dbReference type="PANTHER" id="PTHR42812">
    <property type="entry name" value="BETA-XYLOSIDASE"/>
    <property type="match status" value="1"/>
</dbReference>
<evidence type="ECO:0000259" key="6">
    <source>
        <dbReference type="PROSITE" id="PS51175"/>
    </source>
</evidence>
<dbReference type="InterPro" id="IPR008979">
    <property type="entry name" value="Galactose-bd-like_sf"/>
</dbReference>
<reference evidence="7 8" key="1">
    <citation type="submission" date="2022-11" db="EMBL/GenBank/DDBJ databases">
        <title>Nonomuraea corallina sp. nov., a new species of the genus Nonomuraea isolated from sea side sediment in Thai sea.</title>
        <authorList>
            <person name="Ngamcharungchit C."/>
            <person name="Matsumoto A."/>
            <person name="Suriyachadkun C."/>
            <person name="Panbangred W."/>
            <person name="Inahashi Y."/>
            <person name="Intra B."/>
        </authorList>
    </citation>
    <scope>NUCLEOTIDE SEQUENCE [LARGE SCALE GENOMIC DNA]</scope>
    <source>
        <strain evidence="7 8">DSM 43553</strain>
    </source>
</reference>
<protein>
    <submittedName>
        <fullName evidence="7">Family 43 glycosylhydrolase</fullName>
    </submittedName>
</protein>
<dbReference type="Pfam" id="PF16990">
    <property type="entry name" value="CBM_35"/>
    <property type="match status" value="1"/>
</dbReference>
<comment type="caution">
    <text evidence="7">The sequence shown here is derived from an EMBL/GenBank/DDBJ whole genome shotgun (WGS) entry which is preliminary data.</text>
</comment>
<feature type="domain" description="CBM6" evidence="6">
    <location>
        <begin position="313"/>
        <end position="432"/>
    </location>
</feature>
<sequence>MRLLGRLFLAFTAATVCLPTAGAAAATVAPAPVIRADFPDPDVIQVGSTFYAYSTSSRPGRIPVASAPSATGPWTVRGDALPAKPSWAGDGGFWAPDVSRLPDGRYLMYFTGPSTATGRMCVGAATSANPLGPFQPAGGSPLVCDADEGGDIDPSSFVDTDGKRYLLYKNDGNAVGRPTILWLQQVAADGVTFVGGRTELIRDDRPEEAGVIEAPVLVKRPSQYVLFYSGGSYTGNSYFTGYAVSPSLTGRYTKAYRPLMTTATFDGAVQGPGGTDVLGDRAFFHGWVGDARHLYTAALGWAGDYPVVRGSRVRYEAERGSLNRATVRTGAAGASQGAVVAKIDHADSWVDVRVFAPVAGAYTAHVAYAAGYGDAQHLMTVNGTTRFTLDYPDRGWDNWTQVPARLKLNAGWNTLRLQHRTRWAELDHIEIA</sequence>
<dbReference type="Gene3D" id="2.60.120.260">
    <property type="entry name" value="Galactose-binding domain-like"/>
    <property type="match status" value="1"/>
</dbReference>
<keyword evidence="8" id="KW-1185">Reference proteome</keyword>
<dbReference type="SUPFAM" id="SSF75005">
    <property type="entry name" value="Arabinanase/levansucrase/invertase"/>
    <property type="match status" value="1"/>
</dbReference>
<accession>A0ABT4SZB5</accession>
<dbReference type="EMBL" id="JAPNUD010000045">
    <property type="protein sequence ID" value="MDA0642598.1"/>
    <property type="molecule type" value="Genomic_DNA"/>
</dbReference>
<dbReference type="CDD" id="cd08999">
    <property type="entry name" value="GH43_ABN-like"/>
    <property type="match status" value="1"/>
</dbReference>
<evidence type="ECO:0000256" key="5">
    <source>
        <dbReference type="SAM" id="SignalP"/>
    </source>
</evidence>
<dbReference type="PROSITE" id="PS51175">
    <property type="entry name" value="CBM6"/>
    <property type="match status" value="1"/>
</dbReference>
<proteinExistence type="inferred from homology"/>
<dbReference type="RefSeq" id="WP_271277100.1">
    <property type="nucleotide sequence ID" value="NZ_BAABFD010000017.1"/>
</dbReference>
<keyword evidence="2 4" id="KW-0378">Hydrolase</keyword>
<dbReference type="InterPro" id="IPR051795">
    <property type="entry name" value="Glycosyl_Hydrlase_43"/>
</dbReference>
<evidence type="ECO:0000313" key="8">
    <source>
        <dbReference type="Proteomes" id="UP001212498"/>
    </source>
</evidence>
<organism evidence="7 8">
    <name type="scientific">Nonomuraea ferruginea</name>
    <dbReference type="NCBI Taxonomy" id="46174"/>
    <lineage>
        <taxon>Bacteria</taxon>
        <taxon>Bacillati</taxon>
        <taxon>Actinomycetota</taxon>
        <taxon>Actinomycetes</taxon>
        <taxon>Streptosporangiales</taxon>
        <taxon>Streptosporangiaceae</taxon>
        <taxon>Nonomuraea</taxon>
    </lineage>
</organism>
<gene>
    <name evidence="7" type="ORF">OUY24_18375</name>
</gene>
<dbReference type="Pfam" id="PF04616">
    <property type="entry name" value="Glyco_hydro_43"/>
    <property type="match status" value="1"/>
</dbReference>
<evidence type="ECO:0000256" key="4">
    <source>
        <dbReference type="RuleBase" id="RU361187"/>
    </source>
</evidence>
<dbReference type="InterPro" id="IPR006710">
    <property type="entry name" value="Glyco_hydro_43"/>
</dbReference>
<dbReference type="PANTHER" id="PTHR42812:SF5">
    <property type="entry name" value="ENDO-ARABINASE"/>
    <property type="match status" value="1"/>
</dbReference>
<evidence type="ECO:0000256" key="3">
    <source>
        <dbReference type="ARBA" id="ARBA00023295"/>
    </source>
</evidence>
<feature type="signal peptide" evidence="5">
    <location>
        <begin position="1"/>
        <end position="25"/>
    </location>
</feature>
<dbReference type="InterPro" id="IPR005084">
    <property type="entry name" value="CBM6"/>
</dbReference>
<name>A0ABT4SZB5_9ACTN</name>
<evidence type="ECO:0000313" key="7">
    <source>
        <dbReference type="EMBL" id="MDA0642598.1"/>
    </source>
</evidence>
<dbReference type="InterPro" id="IPR023296">
    <property type="entry name" value="Glyco_hydro_beta-prop_sf"/>
</dbReference>
<dbReference type="SUPFAM" id="SSF49785">
    <property type="entry name" value="Galactose-binding domain-like"/>
    <property type="match status" value="1"/>
</dbReference>
<dbReference type="Gene3D" id="2.115.10.20">
    <property type="entry name" value="Glycosyl hydrolase domain, family 43"/>
    <property type="match status" value="1"/>
</dbReference>
<feature type="chain" id="PRO_5047216098" evidence="5">
    <location>
        <begin position="26"/>
        <end position="432"/>
    </location>
</feature>
<comment type="similarity">
    <text evidence="1 4">Belongs to the glycosyl hydrolase 43 family.</text>
</comment>
<keyword evidence="5" id="KW-0732">Signal</keyword>